<reference evidence="3" key="1">
    <citation type="submission" date="2018-05" db="EMBL/GenBank/DDBJ databases">
        <authorList>
            <person name="Lanie J.A."/>
            <person name="Ng W.-L."/>
            <person name="Kazmierczak K.M."/>
            <person name="Andrzejewski T.M."/>
            <person name="Davidsen T.M."/>
            <person name="Wayne K.J."/>
            <person name="Tettelin H."/>
            <person name="Glass J.I."/>
            <person name="Rusch D."/>
            <person name="Podicherti R."/>
            <person name="Tsui H.-C.T."/>
            <person name="Winkler M.E."/>
        </authorList>
    </citation>
    <scope>NUCLEOTIDE SEQUENCE</scope>
</reference>
<keyword evidence="1" id="KW-0812">Transmembrane</keyword>
<dbReference type="AlphaFoldDB" id="A0A381P4J8"/>
<keyword evidence="1" id="KW-0472">Membrane</keyword>
<evidence type="ECO:0000313" key="3">
    <source>
        <dbReference type="EMBL" id="SUZ61875.1"/>
    </source>
</evidence>
<evidence type="ECO:0000256" key="1">
    <source>
        <dbReference type="SAM" id="Phobius"/>
    </source>
</evidence>
<feature type="domain" description="YscD cytoplasmic" evidence="2">
    <location>
        <begin position="200"/>
        <end position="287"/>
    </location>
</feature>
<dbReference type="InterPro" id="IPR032030">
    <property type="entry name" value="YscD_cytoplasmic_dom"/>
</dbReference>
<feature type="transmembrane region" description="Helical" evidence="1">
    <location>
        <begin position="146"/>
        <end position="167"/>
    </location>
</feature>
<proteinExistence type="predicted"/>
<accession>A0A381P4J8</accession>
<name>A0A381P4J8_9ZZZZ</name>
<dbReference type="InterPro" id="IPR008984">
    <property type="entry name" value="SMAD_FHA_dom_sf"/>
</dbReference>
<feature type="transmembrane region" description="Helical" evidence="1">
    <location>
        <begin position="54"/>
        <end position="73"/>
    </location>
</feature>
<sequence length="291" mass="31977">MKSTRIMYIVALGLLGGLSSWTLMQSGFHALDALSVTGISGLNTAWLNKFIYEGALVGLGLGMILQARVSLWYHHELVQILSKMFFGAFIGAILGLFCFGIGQFLQAWLTLPTVSRLTSWTLLGLLIEGATELFRFRSGFLWPRIISGGIGGAIGGGIFELLLLYKMTGPDHLFALILTGFSISLFIGITEDHFTSVALRILSGKQEGQIFLLDQNRFTLGYGSQNDLILKGYAEVCNLHAYIYKKGKYVIVENADAGGEVLVNYRLVDQQSVKKGDVIKIGTALLQYYEI</sequence>
<feature type="transmembrane region" description="Helical" evidence="1">
    <location>
        <begin position="85"/>
        <end position="105"/>
    </location>
</feature>
<dbReference type="SUPFAM" id="SSF49879">
    <property type="entry name" value="SMAD/FHA domain"/>
    <property type="match status" value="1"/>
</dbReference>
<gene>
    <name evidence="3" type="ORF">METZ01_LOCUS14729</name>
</gene>
<protein>
    <recommendedName>
        <fullName evidence="2">YscD cytoplasmic domain-containing protein</fullName>
    </recommendedName>
</protein>
<evidence type="ECO:0000259" key="2">
    <source>
        <dbReference type="Pfam" id="PF16697"/>
    </source>
</evidence>
<dbReference type="Gene3D" id="2.60.200.20">
    <property type="match status" value="1"/>
</dbReference>
<dbReference type="Pfam" id="PF16697">
    <property type="entry name" value="Yop-YscD_cpl"/>
    <property type="match status" value="1"/>
</dbReference>
<feature type="transmembrane region" description="Helical" evidence="1">
    <location>
        <begin position="173"/>
        <end position="190"/>
    </location>
</feature>
<dbReference type="EMBL" id="UINC01000832">
    <property type="protein sequence ID" value="SUZ61875.1"/>
    <property type="molecule type" value="Genomic_DNA"/>
</dbReference>
<dbReference type="CDD" id="cd00060">
    <property type="entry name" value="FHA"/>
    <property type="match status" value="1"/>
</dbReference>
<feature type="transmembrane region" description="Helical" evidence="1">
    <location>
        <begin position="117"/>
        <end position="134"/>
    </location>
</feature>
<keyword evidence="1" id="KW-1133">Transmembrane helix</keyword>
<organism evidence="3">
    <name type="scientific">marine metagenome</name>
    <dbReference type="NCBI Taxonomy" id="408172"/>
    <lineage>
        <taxon>unclassified sequences</taxon>
        <taxon>metagenomes</taxon>
        <taxon>ecological metagenomes</taxon>
    </lineage>
</organism>